<organism evidence="1 2">
    <name type="scientific">Trapa incisa</name>
    <dbReference type="NCBI Taxonomy" id="236973"/>
    <lineage>
        <taxon>Eukaryota</taxon>
        <taxon>Viridiplantae</taxon>
        <taxon>Streptophyta</taxon>
        <taxon>Embryophyta</taxon>
        <taxon>Tracheophyta</taxon>
        <taxon>Spermatophyta</taxon>
        <taxon>Magnoliopsida</taxon>
        <taxon>eudicotyledons</taxon>
        <taxon>Gunneridae</taxon>
        <taxon>Pentapetalae</taxon>
        <taxon>rosids</taxon>
        <taxon>malvids</taxon>
        <taxon>Myrtales</taxon>
        <taxon>Lythraceae</taxon>
        <taxon>Trapa</taxon>
    </lineage>
</organism>
<gene>
    <name evidence="1" type="ORF">SAY87_009975</name>
</gene>
<dbReference type="AlphaFoldDB" id="A0AAN7JI11"/>
<proteinExistence type="predicted"/>
<dbReference type="EMBL" id="JAXIOK010000022">
    <property type="protein sequence ID" value="KAK4743663.1"/>
    <property type="molecule type" value="Genomic_DNA"/>
</dbReference>
<protein>
    <recommendedName>
        <fullName evidence="3">Apyrase</fullName>
    </recommendedName>
</protein>
<comment type="caution">
    <text evidence="1">The sequence shown here is derived from an EMBL/GenBank/DDBJ whole genome shotgun (WGS) entry which is preliminary data.</text>
</comment>
<evidence type="ECO:0000313" key="2">
    <source>
        <dbReference type="Proteomes" id="UP001345219"/>
    </source>
</evidence>
<evidence type="ECO:0000313" key="1">
    <source>
        <dbReference type="EMBL" id="KAK4743663.1"/>
    </source>
</evidence>
<evidence type="ECO:0008006" key="3">
    <source>
        <dbReference type="Google" id="ProtNLM"/>
    </source>
</evidence>
<accession>A0AAN7JI11</accession>
<sequence length="149" mass="15711">MELLRGSRRLGQSRYRSLSSAELLESAASGNPSSLLHLASRSRSTVASLIYLPLLLVGFVSLLLPSSTPSQPIQEYGISDRKASSNGGGKTFAVIFDAGSSGLRVDVYPFDQCMDLIPIIGESPVTPQALPLLTHSPSSNSNCCSILGS</sequence>
<dbReference type="Proteomes" id="UP001345219">
    <property type="component" value="Chromosome 9"/>
</dbReference>
<name>A0AAN7JI11_9MYRT</name>
<reference evidence="1 2" key="1">
    <citation type="journal article" date="2023" name="Hortic Res">
        <title>Pangenome of water caltrop reveals structural variations and asymmetric subgenome divergence after allopolyploidization.</title>
        <authorList>
            <person name="Zhang X."/>
            <person name="Chen Y."/>
            <person name="Wang L."/>
            <person name="Yuan Y."/>
            <person name="Fang M."/>
            <person name="Shi L."/>
            <person name="Lu R."/>
            <person name="Comes H.P."/>
            <person name="Ma Y."/>
            <person name="Chen Y."/>
            <person name="Huang G."/>
            <person name="Zhou Y."/>
            <person name="Zheng Z."/>
            <person name="Qiu Y."/>
        </authorList>
    </citation>
    <scope>NUCLEOTIDE SEQUENCE [LARGE SCALE GENOMIC DNA]</scope>
    <source>
        <tissue evidence="1">Roots</tissue>
    </source>
</reference>
<keyword evidence="2" id="KW-1185">Reference proteome</keyword>